<keyword evidence="10 11" id="KW-0378">Hydrolase</keyword>
<keyword evidence="4" id="KW-0732">Signal</keyword>
<feature type="active site" evidence="10">
    <location>
        <position position="56"/>
    </location>
</feature>
<dbReference type="AlphaFoldDB" id="A0AAD5WKP0"/>
<feature type="compositionally biased region" description="Low complexity" evidence="12">
    <location>
        <begin position="395"/>
        <end position="405"/>
    </location>
</feature>
<feature type="domain" description="Peptidase M12A" evidence="13">
    <location>
        <begin position="1"/>
        <end position="164"/>
    </location>
</feature>
<protein>
    <recommendedName>
        <fullName evidence="9">Zinc metalloproteinase</fullName>
    </recommendedName>
</protein>
<gene>
    <name evidence="14" type="primary">NAS-31_103</name>
    <name evidence="14" type="ORF">KIN20_036539</name>
</gene>
<dbReference type="GO" id="GO:0006508">
    <property type="term" value="P:proteolysis"/>
    <property type="evidence" value="ECO:0007669"/>
    <property type="project" value="UniProtKB-KW"/>
</dbReference>
<evidence type="ECO:0000259" key="13">
    <source>
        <dbReference type="PROSITE" id="PS51864"/>
    </source>
</evidence>
<dbReference type="PRINTS" id="PR00480">
    <property type="entry name" value="ASTACIN"/>
</dbReference>
<evidence type="ECO:0000256" key="1">
    <source>
        <dbReference type="ARBA" id="ARBA00004613"/>
    </source>
</evidence>
<dbReference type="SUPFAM" id="SSF55486">
    <property type="entry name" value="Metalloproteases ('zincins'), catalytic domain"/>
    <property type="match status" value="1"/>
</dbReference>
<dbReference type="PROSITE" id="PS51864">
    <property type="entry name" value="ASTACIN"/>
    <property type="match status" value="1"/>
</dbReference>
<keyword evidence="15" id="KW-1185">Reference proteome</keyword>
<dbReference type="InterPro" id="IPR001506">
    <property type="entry name" value="Peptidase_M12A"/>
</dbReference>
<evidence type="ECO:0000256" key="12">
    <source>
        <dbReference type="SAM" id="MobiDB-lite"/>
    </source>
</evidence>
<evidence type="ECO:0000256" key="7">
    <source>
        <dbReference type="ARBA" id="ARBA00023157"/>
    </source>
</evidence>
<accession>A0AAD5WKP0</accession>
<organism evidence="14 15">
    <name type="scientific">Parelaphostrongylus tenuis</name>
    <name type="common">Meningeal worm</name>
    <dbReference type="NCBI Taxonomy" id="148309"/>
    <lineage>
        <taxon>Eukaryota</taxon>
        <taxon>Metazoa</taxon>
        <taxon>Ecdysozoa</taxon>
        <taxon>Nematoda</taxon>
        <taxon>Chromadorea</taxon>
        <taxon>Rhabditida</taxon>
        <taxon>Rhabditina</taxon>
        <taxon>Rhabditomorpha</taxon>
        <taxon>Strongyloidea</taxon>
        <taxon>Metastrongylidae</taxon>
        <taxon>Parelaphostrongylus</taxon>
    </lineage>
</organism>
<dbReference type="EMBL" id="JAHQIW010007371">
    <property type="protein sequence ID" value="KAJ1373972.1"/>
    <property type="molecule type" value="Genomic_DNA"/>
</dbReference>
<feature type="region of interest" description="Disordered" evidence="12">
    <location>
        <begin position="394"/>
        <end position="413"/>
    </location>
</feature>
<dbReference type="InterPro" id="IPR024079">
    <property type="entry name" value="MetalloPept_cat_dom_sf"/>
</dbReference>
<dbReference type="Pfam" id="PF01400">
    <property type="entry name" value="Astacin"/>
    <property type="match status" value="1"/>
</dbReference>
<feature type="binding site" evidence="10">
    <location>
        <position position="65"/>
    </location>
    <ligand>
        <name>Zn(2+)</name>
        <dbReference type="ChEBI" id="CHEBI:29105"/>
        <note>catalytic</note>
    </ligand>
</feature>
<keyword evidence="5 10" id="KW-0862">Zinc</keyword>
<dbReference type="Proteomes" id="UP001196413">
    <property type="component" value="Unassembled WGS sequence"/>
</dbReference>
<feature type="binding site" evidence="10">
    <location>
        <position position="59"/>
    </location>
    <ligand>
        <name>Zn(2+)</name>
        <dbReference type="ChEBI" id="CHEBI:29105"/>
        <note>catalytic</note>
    </ligand>
</feature>
<keyword evidence="10 11" id="KW-0645">Protease</keyword>
<dbReference type="InterPro" id="IPR006026">
    <property type="entry name" value="Peptidase_Metallo"/>
</dbReference>
<dbReference type="PANTHER" id="PTHR10127:SF793">
    <property type="entry name" value="ZINC METALLOPROTEINASE NAS-31"/>
    <property type="match status" value="1"/>
</dbReference>
<sequence length="413" mass="46645">MWREDTRLEFREDSSATDKVWVTDGAGCWSHVGRLGGTQFMSLGDGCGYIGLGLHELGHTIGLWHTQSRYDRDNFISLRWENLQYDWHDQFGKETESTNYNYNITYDYGTVMHYSAGSPHLSTNGQPYMIPHDNKFLPTLGSYILSFYEKLMVNLHYKCLDKCPKESFDKCGNGGFPHPRDCSKCVCPSGYGGRFCKQRPPGCGKELTATDEWQEFQDTVDRRTMIDMLLTTNFSSVTTGLRHRVVEKIEVIFKNYSANNLGVGGCQWVEFCSAEYTGTSFVSAHDIVPIIHFSRVYKVTTTIRYRIHPDGGKPTKPTSERTPQPKTTTEPETTTTEPTTQPSSEKTPPPTSKPNKCLDALLCKALKKLGFCKANDIKPEFKAKVCPGQSRIAINQQQQNNGNTNDVYQPRAS</sequence>
<comment type="subcellular location">
    <subcellularLocation>
        <location evidence="1 9">Secreted</location>
    </subcellularLocation>
</comment>
<feature type="binding site" evidence="10">
    <location>
        <position position="55"/>
    </location>
    <ligand>
        <name>Zn(2+)</name>
        <dbReference type="ChEBI" id="CHEBI:29105"/>
        <note>catalytic</note>
    </ligand>
</feature>
<name>A0AAD5WKP0_PARTN</name>
<evidence type="ECO:0000256" key="9">
    <source>
        <dbReference type="PIRNR" id="PIRNR036365"/>
    </source>
</evidence>
<dbReference type="InterPro" id="IPR017050">
    <property type="entry name" value="Metallopeptidase_nem"/>
</dbReference>
<feature type="region of interest" description="Disordered" evidence="12">
    <location>
        <begin position="307"/>
        <end position="354"/>
    </location>
</feature>
<dbReference type="GO" id="GO:0018996">
    <property type="term" value="P:molting cycle, collagen and cuticulin-based cuticle"/>
    <property type="evidence" value="ECO:0007669"/>
    <property type="project" value="InterPro"/>
</dbReference>
<comment type="cofactor">
    <cofactor evidence="10 11">
        <name>Zn(2+)</name>
        <dbReference type="ChEBI" id="CHEBI:29105"/>
    </cofactor>
    <text evidence="10 11">Binds 1 zinc ion per subunit.</text>
</comment>
<evidence type="ECO:0000256" key="3">
    <source>
        <dbReference type="ARBA" id="ARBA00022723"/>
    </source>
</evidence>
<keyword evidence="8" id="KW-0325">Glycoprotein</keyword>
<dbReference type="InterPro" id="IPR000742">
    <property type="entry name" value="EGF"/>
</dbReference>
<dbReference type="PROSITE" id="PS01186">
    <property type="entry name" value="EGF_2"/>
    <property type="match status" value="1"/>
</dbReference>
<dbReference type="Gene3D" id="3.40.390.10">
    <property type="entry name" value="Collagenase (Catalytic Domain)"/>
    <property type="match status" value="1"/>
</dbReference>
<evidence type="ECO:0000313" key="14">
    <source>
        <dbReference type="EMBL" id="KAJ1373972.1"/>
    </source>
</evidence>
<evidence type="ECO:0000313" key="15">
    <source>
        <dbReference type="Proteomes" id="UP001196413"/>
    </source>
</evidence>
<dbReference type="GO" id="GO:0005576">
    <property type="term" value="C:extracellular region"/>
    <property type="evidence" value="ECO:0007669"/>
    <property type="project" value="UniProtKB-SubCell"/>
</dbReference>
<keyword evidence="7" id="KW-1015">Disulfide bond</keyword>
<feature type="compositionally biased region" description="Low complexity" evidence="12">
    <location>
        <begin position="322"/>
        <end position="346"/>
    </location>
</feature>
<dbReference type="GO" id="GO:0008270">
    <property type="term" value="F:zinc ion binding"/>
    <property type="evidence" value="ECO:0007669"/>
    <property type="project" value="UniProtKB-UniRule"/>
</dbReference>
<evidence type="ECO:0000256" key="4">
    <source>
        <dbReference type="ARBA" id="ARBA00022729"/>
    </source>
</evidence>
<dbReference type="CDD" id="cd04280">
    <property type="entry name" value="ZnMc_astacin_like"/>
    <property type="match status" value="1"/>
</dbReference>
<dbReference type="PANTHER" id="PTHR10127">
    <property type="entry name" value="DISCOIDIN, CUB, EGF, LAMININ , AND ZINC METALLOPROTEASE DOMAIN CONTAINING"/>
    <property type="match status" value="1"/>
</dbReference>
<keyword evidence="3 10" id="KW-0479">Metal-binding</keyword>
<proteinExistence type="predicted"/>
<evidence type="ECO:0000256" key="8">
    <source>
        <dbReference type="ARBA" id="ARBA00023180"/>
    </source>
</evidence>
<evidence type="ECO:0000256" key="2">
    <source>
        <dbReference type="ARBA" id="ARBA00022525"/>
    </source>
</evidence>
<reference evidence="14" key="1">
    <citation type="submission" date="2021-06" db="EMBL/GenBank/DDBJ databases">
        <title>Parelaphostrongylus tenuis whole genome reference sequence.</title>
        <authorList>
            <person name="Garwood T.J."/>
            <person name="Larsen P.A."/>
            <person name="Fountain-Jones N.M."/>
            <person name="Garbe J.R."/>
            <person name="Macchietto M.G."/>
            <person name="Kania S.A."/>
            <person name="Gerhold R.W."/>
            <person name="Richards J.E."/>
            <person name="Wolf T.M."/>
        </authorList>
    </citation>
    <scope>NUCLEOTIDE SEQUENCE</scope>
    <source>
        <strain evidence="14">MNPRO001-30</strain>
        <tissue evidence="14">Meninges</tissue>
    </source>
</reference>
<dbReference type="GO" id="GO:0004222">
    <property type="term" value="F:metalloendopeptidase activity"/>
    <property type="evidence" value="ECO:0007669"/>
    <property type="project" value="UniProtKB-UniRule"/>
</dbReference>
<evidence type="ECO:0000256" key="5">
    <source>
        <dbReference type="ARBA" id="ARBA00022833"/>
    </source>
</evidence>
<dbReference type="PIRSF" id="PIRSF036365">
    <property type="entry name" value="Astacin_nematoda"/>
    <property type="match status" value="1"/>
</dbReference>
<dbReference type="InterPro" id="IPR034035">
    <property type="entry name" value="Astacin-like_dom"/>
</dbReference>
<dbReference type="SMART" id="SM00235">
    <property type="entry name" value="ZnMc"/>
    <property type="match status" value="1"/>
</dbReference>
<comment type="caution">
    <text evidence="14">The sequence shown here is derived from an EMBL/GenBank/DDBJ whole genome shotgun (WGS) entry which is preliminary data.</text>
</comment>
<keyword evidence="2 9" id="KW-0964">Secreted</keyword>
<evidence type="ECO:0000256" key="6">
    <source>
        <dbReference type="ARBA" id="ARBA00023049"/>
    </source>
</evidence>
<keyword evidence="6 10" id="KW-0482">Metalloprotease</keyword>
<comment type="caution">
    <text evidence="10">Lacks conserved residue(s) required for the propagation of feature annotation.</text>
</comment>
<evidence type="ECO:0000256" key="10">
    <source>
        <dbReference type="PROSITE-ProRule" id="PRU01211"/>
    </source>
</evidence>
<evidence type="ECO:0000256" key="11">
    <source>
        <dbReference type="RuleBase" id="RU361183"/>
    </source>
</evidence>